<dbReference type="InterPro" id="IPR036514">
    <property type="entry name" value="SGNH_hydro_sf"/>
</dbReference>
<dbReference type="Proteomes" id="UP000789831">
    <property type="component" value="Unassembled WGS sequence"/>
</dbReference>
<dbReference type="CDD" id="cd01846">
    <property type="entry name" value="fatty_acyltransferase_like"/>
    <property type="match status" value="1"/>
</dbReference>
<evidence type="ECO:0000313" key="2">
    <source>
        <dbReference type="EMBL" id="CAG8458949.1"/>
    </source>
</evidence>
<gene>
    <name evidence="2" type="ORF">AGERDE_LOCUS2148</name>
</gene>
<dbReference type="Pfam" id="PF00657">
    <property type="entry name" value="Lipase_GDSL"/>
    <property type="match status" value="1"/>
</dbReference>
<dbReference type="PANTHER" id="PTHR45648:SF22">
    <property type="entry name" value="GDSL LIPASE_ACYLHYDROLASE FAMILY PROTEIN (AFU_ORTHOLOGUE AFUA_4G14700)"/>
    <property type="match status" value="1"/>
</dbReference>
<dbReference type="GO" id="GO:0016788">
    <property type="term" value="F:hydrolase activity, acting on ester bonds"/>
    <property type="evidence" value="ECO:0007669"/>
    <property type="project" value="InterPro"/>
</dbReference>
<dbReference type="SUPFAM" id="SSF52266">
    <property type="entry name" value="SGNH hydrolase"/>
    <property type="match status" value="1"/>
</dbReference>
<dbReference type="InterPro" id="IPR051058">
    <property type="entry name" value="GDSL_Est/Lipase"/>
</dbReference>
<keyword evidence="1" id="KW-0378">Hydrolase</keyword>
<proteinExistence type="predicted"/>
<keyword evidence="3" id="KW-1185">Reference proteome</keyword>
<dbReference type="PANTHER" id="PTHR45648">
    <property type="entry name" value="GDSL LIPASE/ACYLHYDROLASE FAMILY PROTEIN (AFU_ORTHOLOGUE AFUA_4G14700)"/>
    <property type="match status" value="1"/>
</dbReference>
<comment type="caution">
    <text evidence="2">The sequence shown here is derived from an EMBL/GenBank/DDBJ whole genome shotgun (WGS) entry which is preliminary data.</text>
</comment>
<protein>
    <submittedName>
        <fullName evidence="2">4451_t:CDS:1</fullName>
    </submittedName>
</protein>
<dbReference type="Gene3D" id="3.40.50.1110">
    <property type="entry name" value="SGNH hydrolase"/>
    <property type="match status" value="1"/>
</dbReference>
<evidence type="ECO:0000313" key="3">
    <source>
        <dbReference type="Proteomes" id="UP000789831"/>
    </source>
</evidence>
<evidence type="ECO:0000256" key="1">
    <source>
        <dbReference type="ARBA" id="ARBA00022801"/>
    </source>
</evidence>
<dbReference type="OrthoDB" id="1600564at2759"/>
<sequence>MLIHFQTFSIIIKLKSDNGNVYKLTNGTWPASYNYPGRFSNGIVWPEYLSKLLNIPLFDYAYGSATADETLVQGYTGANMDIKVPGVVQQVQTFVSSKDANADLSNAIATILISGNDYFFSNLTVDPKEVVSRLAQSWETLYQNGIRNFLIISLPKLSNLPAARDPSVNQSQFALIQSVEIKHNNALCDAIEQFTNAYQDVKVYEFDMAMFFDWFKQKRAASLDITNFTNACVDFNVSPPKICANPETYFYWDAVHLTTKVHGALADSFQSELLGFGAFDYMY</sequence>
<organism evidence="2 3">
    <name type="scientific">Ambispora gerdemannii</name>
    <dbReference type="NCBI Taxonomy" id="144530"/>
    <lineage>
        <taxon>Eukaryota</taxon>
        <taxon>Fungi</taxon>
        <taxon>Fungi incertae sedis</taxon>
        <taxon>Mucoromycota</taxon>
        <taxon>Glomeromycotina</taxon>
        <taxon>Glomeromycetes</taxon>
        <taxon>Archaeosporales</taxon>
        <taxon>Ambisporaceae</taxon>
        <taxon>Ambispora</taxon>
    </lineage>
</organism>
<dbReference type="EMBL" id="CAJVPL010000169">
    <property type="protein sequence ID" value="CAG8458949.1"/>
    <property type="molecule type" value="Genomic_DNA"/>
</dbReference>
<accession>A0A9N8Z129</accession>
<name>A0A9N8Z129_9GLOM</name>
<dbReference type="InterPro" id="IPR001087">
    <property type="entry name" value="GDSL"/>
</dbReference>
<reference evidence="2" key="1">
    <citation type="submission" date="2021-06" db="EMBL/GenBank/DDBJ databases">
        <authorList>
            <person name="Kallberg Y."/>
            <person name="Tangrot J."/>
            <person name="Rosling A."/>
        </authorList>
    </citation>
    <scope>NUCLEOTIDE SEQUENCE</scope>
    <source>
        <strain evidence="2">MT106</strain>
    </source>
</reference>
<dbReference type="AlphaFoldDB" id="A0A9N8Z129"/>